<dbReference type="RefSeq" id="WP_007147635.1">
    <property type="nucleotide sequence ID" value="NZ_AKCI01000001.1"/>
</dbReference>
<dbReference type="STRING" id="857290.HMPREF9156_00568"/>
<evidence type="ECO:0000313" key="3">
    <source>
        <dbReference type="Proteomes" id="UP000006415"/>
    </source>
</evidence>
<feature type="coiled-coil region" evidence="1">
    <location>
        <begin position="87"/>
        <end position="114"/>
    </location>
</feature>
<dbReference type="EMBL" id="AGZS01000002">
    <property type="protein sequence ID" value="EJD65124.1"/>
    <property type="molecule type" value="Genomic_DNA"/>
</dbReference>
<reference evidence="2 3" key="1">
    <citation type="submission" date="2012-01" db="EMBL/GenBank/DDBJ databases">
        <title>The Genome Sequence of Scardovia wiggsiae F0424.</title>
        <authorList>
            <consortium name="The Broad Institute Genome Sequencing Platform"/>
            <person name="Earl A."/>
            <person name="Ward D."/>
            <person name="Feldgarden M."/>
            <person name="Gevers D."/>
            <person name="Izard J."/>
            <person name="Ganesan A."/>
            <person name="Baranova O.V."/>
            <person name="Blanton J.M."/>
            <person name="Tanner A.C."/>
            <person name="Mathney J."/>
            <person name="Dewhirst F.E."/>
            <person name="Young S.K."/>
            <person name="Zeng Q."/>
            <person name="Gargeya S."/>
            <person name="Fitzgerald M."/>
            <person name="Haas B."/>
            <person name="Abouelleil A."/>
            <person name="Alvarado L."/>
            <person name="Arachchi H.M."/>
            <person name="Berlin A."/>
            <person name="Chapman S.B."/>
            <person name="Gearin G."/>
            <person name="Goldberg J."/>
            <person name="Griggs A."/>
            <person name="Gujja S."/>
            <person name="Hansen M."/>
            <person name="Heiman D."/>
            <person name="Howarth C."/>
            <person name="Larimer J."/>
            <person name="Lui A."/>
            <person name="MacDonald P.J.P."/>
            <person name="McCowen C."/>
            <person name="Montmayeur A."/>
            <person name="Murphy C."/>
            <person name="Neiman D."/>
            <person name="Pearson M."/>
            <person name="Priest M."/>
            <person name="Roberts A."/>
            <person name="Saif S."/>
            <person name="Shea T."/>
            <person name="Sisk P."/>
            <person name="Stolte C."/>
            <person name="Sykes S."/>
            <person name="Wortman J."/>
            <person name="Nusbaum C."/>
            <person name="Birren B."/>
        </authorList>
    </citation>
    <scope>NUCLEOTIDE SEQUENCE [LARGE SCALE GENOMIC DNA]</scope>
    <source>
        <strain evidence="2 3">F0424</strain>
    </source>
</reference>
<keyword evidence="3" id="KW-1185">Reference proteome</keyword>
<dbReference type="HOGENOM" id="CLU_1853830_0_0_11"/>
<comment type="caution">
    <text evidence="2">The sequence shown here is derived from an EMBL/GenBank/DDBJ whole genome shotgun (WGS) entry which is preliminary data.</text>
</comment>
<gene>
    <name evidence="2" type="ORF">HMPREF9156_00568</name>
</gene>
<evidence type="ECO:0000256" key="1">
    <source>
        <dbReference type="SAM" id="Coils"/>
    </source>
</evidence>
<protein>
    <submittedName>
        <fullName evidence="2">Uncharacterized protein</fullName>
    </submittedName>
</protein>
<name>J0WZV9_9BIFI</name>
<sequence length="135" mass="15813">MGLLPDRERSRRYDDLRREYTASMDEMSDREEKLKGLRKGLEELGSEFDVCSMQVERLIGEQVAAGSLLRHFDNDLYGIRLLREEQLLELDEEQDRLRLELDKIRGTMEKLDIEYARDIRRLDEGLGKGGYSQGT</sequence>
<organism evidence="2 3">
    <name type="scientific">Scardovia wiggsiae F0424</name>
    <dbReference type="NCBI Taxonomy" id="857290"/>
    <lineage>
        <taxon>Bacteria</taxon>
        <taxon>Bacillati</taxon>
        <taxon>Actinomycetota</taxon>
        <taxon>Actinomycetes</taxon>
        <taxon>Bifidobacteriales</taxon>
        <taxon>Bifidobacteriaceae</taxon>
        <taxon>Scardovia</taxon>
    </lineage>
</organism>
<accession>J0WZV9</accession>
<keyword evidence="1" id="KW-0175">Coiled coil</keyword>
<proteinExistence type="predicted"/>
<dbReference type="Proteomes" id="UP000006415">
    <property type="component" value="Unassembled WGS sequence"/>
</dbReference>
<evidence type="ECO:0000313" key="2">
    <source>
        <dbReference type="EMBL" id="EJD65124.1"/>
    </source>
</evidence>
<dbReference type="AlphaFoldDB" id="J0WZV9"/>